<proteinExistence type="inferred from homology"/>
<dbReference type="SUPFAM" id="SSF52200">
    <property type="entry name" value="Toll/Interleukin receptor TIR domain"/>
    <property type="match status" value="1"/>
</dbReference>
<dbReference type="PANTHER" id="PTHR22998">
    <property type="entry name" value="SARM1"/>
    <property type="match status" value="1"/>
</dbReference>
<keyword evidence="9" id="KW-0520">NAD</keyword>
<evidence type="ECO:0000256" key="11">
    <source>
        <dbReference type="SAM" id="MobiDB-lite"/>
    </source>
</evidence>
<reference evidence="14 15" key="1">
    <citation type="submission" date="2024-04" db="EMBL/GenBank/DDBJ databases">
        <authorList>
            <consortium name="Genoscope - CEA"/>
            <person name="William W."/>
        </authorList>
    </citation>
    <scope>NUCLEOTIDE SEQUENCE [LARGE SCALE GENOMIC DNA]</scope>
</reference>
<evidence type="ECO:0000256" key="3">
    <source>
        <dbReference type="ARBA" id="ARBA00011982"/>
    </source>
</evidence>
<dbReference type="InterPro" id="IPR016024">
    <property type="entry name" value="ARM-type_fold"/>
</dbReference>
<protein>
    <recommendedName>
        <fullName evidence="3">ADP-ribosyl cyclase/cyclic ADP-ribose hydrolase</fullName>
        <ecNumber evidence="3">3.2.2.6</ecNumber>
    </recommendedName>
</protein>
<comment type="similarity">
    <text evidence="2">Belongs to the SARM1 family.</text>
</comment>
<feature type="compositionally biased region" description="Basic and acidic residues" evidence="11">
    <location>
        <begin position="759"/>
        <end position="768"/>
    </location>
</feature>
<dbReference type="GO" id="GO:0045087">
    <property type="term" value="P:innate immune response"/>
    <property type="evidence" value="ECO:0007669"/>
    <property type="project" value="UniProtKB-KW"/>
</dbReference>
<dbReference type="Gene3D" id="3.40.50.10140">
    <property type="entry name" value="Toll/interleukin-1 receptor homology (TIR) domain"/>
    <property type="match status" value="1"/>
</dbReference>
<evidence type="ECO:0000256" key="7">
    <source>
        <dbReference type="ARBA" id="ARBA00022801"/>
    </source>
</evidence>
<feature type="compositionally biased region" description="Low complexity" evidence="11">
    <location>
        <begin position="954"/>
        <end position="965"/>
    </location>
</feature>
<dbReference type="SUPFAM" id="SSF48371">
    <property type="entry name" value="ARM repeat"/>
    <property type="match status" value="1"/>
</dbReference>
<feature type="compositionally biased region" description="Basic and acidic residues" evidence="11">
    <location>
        <begin position="641"/>
        <end position="658"/>
    </location>
</feature>
<dbReference type="InterPro" id="IPR000157">
    <property type="entry name" value="TIR_dom"/>
</dbReference>
<feature type="domain" description="SAM" evidence="13">
    <location>
        <begin position="1751"/>
        <end position="1809"/>
    </location>
</feature>
<dbReference type="InterPro" id="IPR013761">
    <property type="entry name" value="SAM/pointed_sf"/>
</dbReference>
<keyword evidence="8" id="KW-0391">Immunity</keyword>
<keyword evidence="15" id="KW-1185">Reference proteome</keyword>
<evidence type="ECO:0000259" key="12">
    <source>
        <dbReference type="PROSITE" id="PS50104"/>
    </source>
</evidence>
<evidence type="ECO:0000256" key="6">
    <source>
        <dbReference type="ARBA" id="ARBA00022737"/>
    </source>
</evidence>
<dbReference type="SMART" id="SM00454">
    <property type="entry name" value="SAM"/>
    <property type="match status" value="2"/>
</dbReference>
<dbReference type="Pfam" id="PF13676">
    <property type="entry name" value="TIR_2"/>
    <property type="match status" value="1"/>
</dbReference>
<dbReference type="InterPro" id="IPR011989">
    <property type="entry name" value="ARM-like"/>
</dbReference>
<dbReference type="SMART" id="SM00255">
    <property type="entry name" value="TIR"/>
    <property type="match status" value="1"/>
</dbReference>
<dbReference type="InterPro" id="IPR035897">
    <property type="entry name" value="Toll_tir_struct_dom_sf"/>
</dbReference>
<dbReference type="SUPFAM" id="SSF47769">
    <property type="entry name" value="SAM/Pointed domain"/>
    <property type="match status" value="2"/>
</dbReference>
<comment type="subcellular location">
    <subcellularLocation>
        <location evidence="1">Cytoplasm</location>
    </subcellularLocation>
</comment>
<dbReference type="InterPro" id="IPR039184">
    <property type="entry name" value="SARM1"/>
</dbReference>
<keyword evidence="5" id="KW-0399">Innate immunity</keyword>
<gene>
    <name evidence="14" type="ORF">GSLYS_00011610001</name>
</gene>
<evidence type="ECO:0000256" key="5">
    <source>
        <dbReference type="ARBA" id="ARBA00022588"/>
    </source>
</evidence>
<dbReference type="Pfam" id="PF07647">
    <property type="entry name" value="SAM_2"/>
    <property type="match status" value="1"/>
</dbReference>
<evidence type="ECO:0000256" key="1">
    <source>
        <dbReference type="ARBA" id="ARBA00004496"/>
    </source>
</evidence>
<evidence type="ECO:0000256" key="9">
    <source>
        <dbReference type="ARBA" id="ARBA00023027"/>
    </source>
</evidence>
<feature type="compositionally biased region" description="Polar residues" evidence="11">
    <location>
        <begin position="1065"/>
        <end position="1090"/>
    </location>
</feature>
<dbReference type="GO" id="GO:0007165">
    <property type="term" value="P:signal transduction"/>
    <property type="evidence" value="ECO:0007669"/>
    <property type="project" value="InterPro"/>
</dbReference>
<dbReference type="Pfam" id="PF00536">
    <property type="entry name" value="SAM_1"/>
    <property type="match status" value="1"/>
</dbReference>
<dbReference type="EC" id="3.2.2.6" evidence="3"/>
<evidence type="ECO:0000256" key="10">
    <source>
        <dbReference type="ARBA" id="ARBA00047304"/>
    </source>
</evidence>
<dbReference type="InterPro" id="IPR001660">
    <property type="entry name" value="SAM"/>
</dbReference>
<dbReference type="PROSITE" id="PS50104">
    <property type="entry name" value="TIR"/>
    <property type="match status" value="1"/>
</dbReference>
<dbReference type="CDD" id="cd24153">
    <property type="entry name" value="SARM1_N"/>
    <property type="match status" value="1"/>
</dbReference>
<evidence type="ECO:0000256" key="4">
    <source>
        <dbReference type="ARBA" id="ARBA00022490"/>
    </source>
</evidence>
<organism evidence="14 15">
    <name type="scientific">Lymnaea stagnalis</name>
    <name type="common">Great pond snail</name>
    <name type="synonym">Helix stagnalis</name>
    <dbReference type="NCBI Taxonomy" id="6523"/>
    <lineage>
        <taxon>Eukaryota</taxon>
        <taxon>Metazoa</taxon>
        <taxon>Spiralia</taxon>
        <taxon>Lophotrochozoa</taxon>
        <taxon>Mollusca</taxon>
        <taxon>Gastropoda</taxon>
        <taxon>Heterobranchia</taxon>
        <taxon>Euthyneura</taxon>
        <taxon>Panpulmonata</taxon>
        <taxon>Hygrophila</taxon>
        <taxon>Lymnaeoidea</taxon>
        <taxon>Lymnaeidae</taxon>
        <taxon>Lymnaea</taxon>
    </lineage>
</organism>
<feature type="compositionally biased region" description="Polar residues" evidence="11">
    <location>
        <begin position="1037"/>
        <end position="1053"/>
    </location>
</feature>
<dbReference type="GO" id="GO:0003953">
    <property type="term" value="F:NAD+ nucleosidase activity"/>
    <property type="evidence" value="ECO:0007669"/>
    <property type="project" value="InterPro"/>
</dbReference>
<dbReference type="Gene3D" id="1.25.10.10">
    <property type="entry name" value="Leucine-rich Repeat Variant"/>
    <property type="match status" value="1"/>
</dbReference>
<keyword evidence="7" id="KW-0378">Hydrolase</keyword>
<feature type="compositionally biased region" description="Basic and acidic residues" evidence="11">
    <location>
        <begin position="829"/>
        <end position="839"/>
    </location>
</feature>
<dbReference type="FunFam" id="1.10.150.50:FF:000043">
    <property type="entry name" value="Sterile alpha and TIR motif-containing 1"/>
    <property type="match status" value="1"/>
</dbReference>
<dbReference type="GO" id="GO:0030425">
    <property type="term" value="C:dendrite"/>
    <property type="evidence" value="ECO:0007669"/>
    <property type="project" value="TreeGrafter"/>
</dbReference>
<feature type="domain" description="SAM" evidence="13">
    <location>
        <begin position="1673"/>
        <end position="1737"/>
    </location>
</feature>
<comment type="catalytic activity">
    <reaction evidence="10">
        <text>NAD(+) + H2O = ADP-D-ribose + nicotinamide + H(+)</text>
        <dbReference type="Rhea" id="RHEA:16301"/>
        <dbReference type="ChEBI" id="CHEBI:15377"/>
        <dbReference type="ChEBI" id="CHEBI:15378"/>
        <dbReference type="ChEBI" id="CHEBI:17154"/>
        <dbReference type="ChEBI" id="CHEBI:57540"/>
        <dbReference type="ChEBI" id="CHEBI:57967"/>
        <dbReference type="EC" id="3.2.2.6"/>
    </reaction>
    <physiologicalReaction direction="left-to-right" evidence="10">
        <dbReference type="Rhea" id="RHEA:16302"/>
    </physiologicalReaction>
</comment>
<feature type="non-terminal residue" evidence="14">
    <location>
        <position position="1944"/>
    </location>
</feature>
<feature type="compositionally biased region" description="Acidic residues" evidence="11">
    <location>
        <begin position="796"/>
        <end position="811"/>
    </location>
</feature>
<dbReference type="GO" id="GO:0034128">
    <property type="term" value="P:negative regulation of MyD88-independent toll-like receptor signaling pathway"/>
    <property type="evidence" value="ECO:0007669"/>
    <property type="project" value="InterPro"/>
</dbReference>
<dbReference type="Proteomes" id="UP001497497">
    <property type="component" value="Unassembled WGS sequence"/>
</dbReference>
<sequence>MVEPGTDTVVKPARPTPSKLSQSFTNIIKLFEPSEVKFQKGVVTSPWVRPPGESPDKFLDVQGDPPGQGPCGDVYTGTGVLLRVDTEHVSQSRDGCRGDASRETICKQSETFTDASIVDQGSSITDGVLNVNNMRNLNMPDSSDSLTCDRWFNNVEQGEVFGTILSKNMRTTSELGTLETSPGAASTISAEVDGPHVCTSDPVSKETISARRTSDPDRVAFTERSEDFLLTQTPAGISRQTCGTVSTRRSLSEDRVSYSPSQPDDYVSYRRSAEKFASLLAKALLAESLEVVVNILKKRRKTHPPPLTTYWIDGYNFRMKNVVLGQSGSAIREMNDLKSGPESLTLSCDILPTRCPGMTDDLWACPVEGREGQFNDVGGMSEGRLVDHGDVSDNDLTDKPSRIESGSFVVRKSYSDISGSVESFYSGYSESLDSFQSADDVLLEQSRELCGTTSRNEGLAEDSGQHIEIEIPSIVVETCLGMKVDRERENNLDDSSSQELLGVKITDDVTGSNDMMEIWTSPYVTGSNDMVESWTYPDVLNEIIATDSEHDNLGESDATGCLVARDLDGQSPTEADKESYPLATLEFEDCSDERHIELRCRKSPEENSSGFVSDVSEMSDVTSESLMMARRCDNEMFDGDEVKALDDHGPPEAERLKLSDPSVSDTEDVSNLDRNCESDTSNVSAVEGTVDQETVGQETVGQETVGQETVGQETVGEAEDKVVFVSTTTFSDMNEVGLLITSPVSEVNDEESNSTSDIRYLDDGDIRQKNGKNAGSEKSDNVGMMEASEPMTGDDVIVDDDATEPDQVDGPEDVHEDRVSADTQGMARTKGEDPTDRRHGGSGGVVRWAQPMEEVYEEYDNVDGDESSCAYVAGQQGRQWGDVEPGDPLYSFEPEYQLLETIFERDEDETSSSECVCGGDSASRGGGQCPKCHVSIKVYDENAHEISSNDVDYTLSTSESSDSDLGVASRMHTKAKYESDGSCESMDIDSLEEEDSDGYKVDIERPRIEQCVEERQTLERAKSSSTPLPIKQPSDYFYQQETQNESPPLSSHSFMLDDAPEVDSFHNSRYKNINSSPSSGHRSMTLSQGQPREETQKSKVKEKLWKEAEDVGAPPSGLRSPQRSQPAFHLDLASVDMTQMSSGDDLLESPSSSLHRISSASTFQHSEGDSGRLHDPYRMLERSQSDASLIRRDNELLADADEVHLTAAESSSGQNISECNRVYLDLSRAEAFERVELGESSGSMMRTSSGRLLETIPQDEELKTGDLSYVYASRRSFSQESSSSMEDLSYSSKCKSKDVSKIKTKSLTTTTTTTTGDSGSLSSKSNLRSSFQIYSQSLKQKVRQLQMGSIPEQLNALTELNVLMEQAWSMPIYGKDLAYELCDILRTDSALDIIVNNLASSNRELMKVSARLLEQSLTTSNRRQISENGLELVVKMTRDARGDCELAQTCTGILESLFKTSEDTCAKVIKLGGLDTITYWCRCNDRVTLKNCAIALSNLALYGGGENQQEMAKHKVPEWLFPLAFVEDDSVRYYALLAIGVLVSNKEIENAVMSSGTLSLVLPFIDSHDPAEFAQRDMSHRHGRSPGWLKRLIPVLSSKREEAQALAAFHFVMEAGIKSEQGRKEVLYKIGAVEPLKWLASTPNRVASRLAAQALKIIGEEVPHKLSQQVPLWTCDDVVHWIGQVGFNAYTEKFQLCQVDGDLLLRLTEEELRDSLDMTCAISRKRFLRELRDLKISSDYTSCDPSMLGAWLRDVGEDMSQYTYQMLYTGVDRPLLRSIKDTHLAQDCNIVNGIHRMKILAKIEELRSSVGSPTSAAYDSVDALSSVSQHKPPIDVFISYRRSNGSQLASLLKVHLQLRGFTVFIDIERLRAGKFDESLLESVKQAKNFIIVLTPNALDRCMGDTEKKDWVHREITAAIESGSNIIPLLDNFKWPTPDTLPEDM</sequence>
<evidence type="ECO:0000313" key="14">
    <source>
        <dbReference type="EMBL" id="CAL1537708.1"/>
    </source>
</evidence>
<feature type="compositionally biased region" description="Basic and acidic residues" evidence="11">
    <location>
        <begin position="1091"/>
        <end position="1100"/>
    </location>
</feature>
<accession>A0AAV2HUE3</accession>
<evidence type="ECO:0000259" key="13">
    <source>
        <dbReference type="PROSITE" id="PS50105"/>
    </source>
</evidence>
<dbReference type="PANTHER" id="PTHR22998:SF1">
    <property type="entry name" value="NAD(+) HYDROLASE SARM1"/>
    <property type="match status" value="1"/>
</dbReference>
<evidence type="ECO:0000256" key="2">
    <source>
        <dbReference type="ARBA" id="ARBA00008291"/>
    </source>
</evidence>
<dbReference type="EMBL" id="CAXITT010000272">
    <property type="protein sequence ID" value="CAL1537708.1"/>
    <property type="molecule type" value="Genomic_DNA"/>
</dbReference>
<feature type="compositionally biased region" description="Basic and acidic residues" evidence="11">
    <location>
        <begin position="997"/>
        <end position="1022"/>
    </location>
</feature>
<feature type="compositionally biased region" description="Acidic residues" evidence="11">
    <location>
        <begin position="986"/>
        <end position="996"/>
    </location>
</feature>
<keyword evidence="4" id="KW-0963">Cytoplasm</keyword>
<dbReference type="Gene3D" id="1.10.150.50">
    <property type="entry name" value="Transcription Factor, Ets-1"/>
    <property type="match status" value="2"/>
</dbReference>
<dbReference type="GO" id="GO:0061809">
    <property type="term" value="F:NAD+ nucleosidase activity, cyclic ADP-ribose generating"/>
    <property type="evidence" value="ECO:0007669"/>
    <property type="project" value="UniProtKB-EC"/>
</dbReference>
<feature type="domain" description="TIR" evidence="12">
    <location>
        <begin position="1832"/>
        <end position="1944"/>
    </location>
</feature>
<dbReference type="GO" id="GO:0035591">
    <property type="term" value="F:signaling adaptor activity"/>
    <property type="evidence" value="ECO:0007669"/>
    <property type="project" value="InterPro"/>
</dbReference>
<keyword evidence="6" id="KW-0677">Repeat</keyword>
<feature type="region of interest" description="Disordered" evidence="11">
    <location>
        <begin position="746"/>
        <end position="848"/>
    </location>
</feature>
<dbReference type="PROSITE" id="PS50105">
    <property type="entry name" value="SAM_DOMAIN"/>
    <property type="match status" value="2"/>
</dbReference>
<feature type="region of interest" description="Disordered" evidence="11">
    <location>
        <begin position="947"/>
        <end position="1100"/>
    </location>
</feature>
<comment type="caution">
    <text evidence="14">The sequence shown here is derived from an EMBL/GenBank/DDBJ whole genome shotgun (WGS) entry which is preliminary data.</text>
</comment>
<evidence type="ECO:0000256" key="8">
    <source>
        <dbReference type="ARBA" id="ARBA00022859"/>
    </source>
</evidence>
<name>A0AAV2HUE3_LYMST</name>
<feature type="region of interest" description="Disordered" evidence="11">
    <location>
        <begin position="641"/>
        <end position="684"/>
    </location>
</feature>
<dbReference type="GO" id="GO:0048678">
    <property type="term" value="P:response to axon injury"/>
    <property type="evidence" value="ECO:0007669"/>
    <property type="project" value="InterPro"/>
</dbReference>
<dbReference type="GO" id="GO:0005737">
    <property type="term" value="C:cytoplasm"/>
    <property type="evidence" value="ECO:0007669"/>
    <property type="project" value="UniProtKB-SubCell"/>
</dbReference>
<evidence type="ECO:0000313" key="15">
    <source>
        <dbReference type="Proteomes" id="UP001497497"/>
    </source>
</evidence>